<comment type="pathway">
    <text evidence="1 10">Nucleoside biosynthesis; alpha-ribazole biosynthesis; alpha-ribazole from 5,6-dimethylbenzimidazole: step 1/2.</text>
</comment>
<dbReference type="EC" id="2.4.2.21" evidence="3 10"/>
<dbReference type="NCBIfam" id="NF000996">
    <property type="entry name" value="PRK00105.1"/>
    <property type="match status" value="1"/>
</dbReference>
<dbReference type="HAMAP" id="MF_00230">
    <property type="entry name" value="CobT"/>
    <property type="match status" value="1"/>
</dbReference>
<dbReference type="PANTHER" id="PTHR43463">
    <property type="entry name" value="NICOTINATE-NUCLEOTIDE--DIMETHYLBENZIMIDAZOLE PHOSPHORIBOSYLTRANSFERASE"/>
    <property type="match status" value="1"/>
</dbReference>
<keyword evidence="5 10" id="KW-0169">Cobalamin biosynthesis</keyword>
<dbReference type="InterPro" id="IPR017846">
    <property type="entry name" value="Nict_dMeBzImd_PRibTrfase_bact"/>
</dbReference>
<evidence type="ECO:0000256" key="7">
    <source>
        <dbReference type="ARBA" id="ARBA00022679"/>
    </source>
</evidence>
<dbReference type="NCBIfam" id="TIGR03160">
    <property type="entry name" value="cobT_DBIPRT"/>
    <property type="match status" value="1"/>
</dbReference>
<name>A0A4R9LUW2_9LEPT</name>
<dbReference type="InterPro" id="IPR023195">
    <property type="entry name" value="Nict_dMeBzImd_PRibTrfase_N"/>
</dbReference>
<dbReference type="Gene3D" id="1.10.1610.10">
    <property type="match status" value="1"/>
</dbReference>
<keyword evidence="12" id="KW-1185">Reference proteome</keyword>
<dbReference type="Pfam" id="PF02277">
    <property type="entry name" value="DBI_PRT"/>
    <property type="match status" value="1"/>
</dbReference>
<keyword evidence="6 10" id="KW-0328">Glycosyltransferase</keyword>
<evidence type="ECO:0000313" key="11">
    <source>
        <dbReference type="EMBL" id="TGN14288.1"/>
    </source>
</evidence>
<evidence type="ECO:0000256" key="8">
    <source>
        <dbReference type="ARBA" id="ARBA00030686"/>
    </source>
</evidence>
<keyword evidence="7 10" id="KW-0808">Transferase</keyword>
<reference evidence="11" key="1">
    <citation type="journal article" date="2019" name="PLoS Negl. Trop. Dis.">
        <title>Revisiting the worldwide diversity of Leptospira species in the environment.</title>
        <authorList>
            <person name="Vincent A.T."/>
            <person name="Schiettekatte O."/>
            <person name="Bourhy P."/>
            <person name="Veyrier F.J."/>
            <person name="Picardeau M."/>
        </authorList>
    </citation>
    <scope>NUCLEOTIDE SEQUENCE [LARGE SCALE GENOMIC DNA]</scope>
    <source>
        <strain evidence="11">201400974</strain>
    </source>
</reference>
<evidence type="ECO:0000256" key="5">
    <source>
        <dbReference type="ARBA" id="ARBA00022573"/>
    </source>
</evidence>
<evidence type="ECO:0000256" key="3">
    <source>
        <dbReference type="ARBA" id="ARBA00011991"/>
    </source>
</evidence>
<dbReference type="PANTHER" id="PTHR43463:SF1">
    <property type="entry name" value="NICOTINATE-NUCLEOTIDE--DIMETHYLBENZIMIDAZOLE PHOSPHORIBOSYLTRANSFERASE"/>
    <property type="match status" value="1"/>
</dbReference>
<evidence type="ECO:0000256" key="9">
    <source>
        <dbReference type="ARBA" id="ARBA00047340"/>
    </source>
</evidence>
<dbReference type="GO" id="GO:0008939">
    <property type="term" value="F:nicotinate-nucleotide-dimethylbenzimidazole phosphoribosyltransferase activity"/>
    <property type="evidence" value="ECO:0007669"/>
    <property type="project" value="UniProtKB-UniRule"/>
</dbReference>
<sequence>MNSSSTLQKYSFPPLEKDLSSQIQTKIDQKTKPLGALGELEKIALQIALIQNTTSPELKNPVLFLFAADHGITEEKVSAYPKEVTWQMVQNFLTGGACSNVFSNFHGFSMKVVDAGVDHEWETQNPNLIIKKIANGTANFNKTNAMTIEQALLCLETGSEIIRTQTTDSQNVIVFGEMGIGNTSSASLIHHCISRIPLDELVGKGTGLDREGRERKFEILKSSLKRGGIPADPLEILSQYGGFEIVMMAGAFLAAGKSKKVILVDGFIATAAFAIANLIEPNLKDFCIFSHESEEIGHKKILSHYQVTPILRLGMRLGEGTGALAAYSILQLSVKFLNEMASFGEAKVSEKEV</sequence>
<dbReference type="FunFam" id="3.40.50.10210:FF:000001">
    <property type="entry name" value="Nicotinate-nucleotide--dimethylbenzimidazole phosphoribosyltransferase"/>
    <property type="match status" value="1"/>
</dbReference>
<evidence type="ECO:0000256" key="1">
    <source>
        <dbReference type="ARBA" id="ARBA00005049"/>
    </source>
</evidence>
<dbReference type="UniPathway" id="UPA00061">
    <property type="reaction ID" value="UER00516"/>
</dbReference>
<organism evidence="11 12">
    <name type="scientific">Leptospira ilyithenensis</name>
    <dbReference type="NCBI Taxonomy" id="2484901"/>
    <lineage>
        <taxon>Bacteria</taxon>
        <taxon>Pseudomonadati</taxon>
        <taxon>Spirochaetota</taxon>
        <taxon>Spirochaetia</taxon>
        <taxon>Leptospirales</taxon>
        <taxon>Leptospiraceae</taxon>
        <taxon>Leptospira</taxon>
    </lineage>
</organism>
<proteinExistence type="inferred from homology"/>
<comment type="similarity">
    <text evidence="2 10">Belongs to the CobT family.</text>
</comment>
<dbReference type="Proteomes" id="UP000298264">
    <property type="component" value="Unassembled WGS sequence"/>
</dbReference>
<protein>
    <recommendedName>
        <fullName evidence="4 10">Nicotinate-nucleotide--dimethylbenzimidazole phosphoribosyltransferase</fullName>
        <shortName evidence="10">NN:DBI PRT</shortName>
        <ecNumber evidence="3 10">2.4.2.21</ecNumber>
    </recommendedName>
    <alternativeName>
        <fullName evidence="8 10">N(1)-alpha-phosphoribosyltransferase</fullName>
    </alternativeName>
</protein>
<feature type="active site" description="Proton acceptor" evidence="10">
    <location>
        <position position="319"/>
    </location>
</feature>
<dbReference type="SUPFAM" id="SSF52733">
    <property type="entry name" value="Nicotinate mononucleotide:5,6-dimethylbenzimidazole phosphoribosyltransferase (CobT)"/>
    <property type="match status" value="1"/>
</dbReference>
<dbReference type="CDD" id="cd02439">
    <property type="entry name" value="DMB-PRT_CobT"/>
    <property type="match status" value="1"/>
</dbReference>
<evidence type="ECO:0000256" key="10">
    <source>
        <dbReference type="HAMAP-Rule" id="MF_00230"/>
    </source>
</evidence>
<dbReference type="InterPro" id="IPR036087">
    <property type="entry name" value="Nict_dMeBzImd_PRibTrfase_sf"/>
</dbReference>
<dbReference type="Gene3D" id="3.40.50.10210">
    <property type="match status" value="1"/>
</dbReference>
<dbReference type="EMBL" id="RQHV01000007">
    <property type="protein sequence ID" value="TGN14288.1"/>
    <property type="molecule type" value="Genomic_DNA"/>
</dbReference>
<evidence type="ECO:0000256" key="2">
    <source>
        <dbReference type="ARBA" id="ARBA00007110"/>
    </source>
</evidence>
<dbReference type="RefSeq" id="WP_135762766.1">
    <property type="nucleotide sequence ID" value="NZ_RQHV01000007.1"/>
</dbReference>
<evidence type="ECO:0000256" key="4">
    <source>
        <dbReference type="ARBA" id="ARBA00015486"/>
    </source>
</evidence>
<evidence type="ECO:0000313" key="12">
    <source>
        <dbReference type="Proteomes" id="UP000298264"/>
    </source>
</evidence>
<accession>A0A4R9LUW2</accession>
<evidence type="ECO:0000256" key="6">
    <source>
        <dbReference type="ARBA" id="ARBA00022676"/>
    </source>
</evidence>
<comment type="catalytic activity">
    <reaction evidence="9 10">
        <text>5,6-dimethylbenzimidazole + nicotinate beta-D-ribonucleotide = alpha-ribazole 5'-phosphate + nicotinate + H(+)</text>
        <dbReference type="Rhea" id="RHEA:11196"/>
        <dbReference type="ChEBI" id="CHEBI:15378"/>
        <dbReference type="ChEBI" id="CHEBI:15890"/>
        <dbReference type="ChEBI" id="CHEBI:32544"/>
        <dbReference type="ChEBI" id="CHEBI:57502"/>
        <dbReference type="ChEBI" id="CHEBI:57918"/>
        <dbReference type="EC" id="2.4.2.21"/>
    </reaction>
</comment>
<comment type="caution">
    <text evidence="11">The sequence shown here is derived from an EMBL/GenBank/DDBJ whole genome shotgun (WGS) entry which is preliminary data.</text>
</comment>
<dbReference type="GO" id="GO:0009236">
    <property type="term" value="P:cobalamin biosynthetic process"/>
    <property type="evidence" value="ECO:0007669"/>
    <property type="project" value="UniProtKB-UniRule"/>
</dbReference>
<dbReference type="OrthoDB" id="9781491at2"/>
<gene>
    <name evidence="10 11" type="primary">cobT</name>
    <name evidence="11" type="ORF">EHS11_02080</name>
</gene>
<dbReference type="AlphaFoldDB" id="A0A4R9LUW2"/>
<dbReference type="InterPro" id="IPR003200">
    <property type="entry name" value="Nict_dMeBzImd_PRibTrfase"/>
</dbReference>
<comment type="function">
    <text evidence="10">Catalyzes the synthesis of alpha-ribazole-5'-phosphate from nicotinate mononucleotide (NAMN) and 5,6-dimethylbenzimidazole (DMB).</text>
</comment>